<evidence type="ECO:0000256" key="2">
    <source>
        <dbReference type="ARBA" id="ARBA00022771"/>
    </source>
</evidence>
<gene>
    <name evidence="8" type="ORF">RHGRI_024159</name>
</gene>
<dbReference type="PROSITE" id="PS50966">
    <property type="entry name" value="ZF_SWIM"/>
    <property type="match status" value="1"/>
</dbReference>
<feature type="domain" description="CCHC-type" evidence="6">
    <location>
        <begin position="180"/>
        <end position="193"/>
    </location>
</feature>
<dbReference type="InterPro" id="IPR001878">
    <property type="entry name" value="Znf_CCHC"/>
</dbReference>
<feature type="domain" description="SWIM-type" evidence="7">
    <location>
        <begin position="65"/>
        <end position="97"/>
    </location>
</feature>
<evidence type="ECO:0008006" key="10">
    <source>
        <dbReference type="Google" id="ProtNLM"/>
    </source>
</evidence>
<dbReference type="PROSITE" id="PS50158">
    <property type="entry name" value="ZF_CCHC"/>
    <property type="match status" value="1"/>
</dbReference>
<keyword evidence="9" id="KW-1185">Reference proteome</keyword>
<keyword evidence="3" id="KW-0862">Zinc</keyword>
<reference evidence="8" key="1">
    <citation type="submission" date="2020-08" db="EMBL/GenBank/DDBJ databases">
        <title>Plant Genome Project.</title>
        <authorList>
            <person name="Zhang R.-G."/>
        </authorList>
    </citation>
    <scope>NUCLEOTIDE SEQUENCE</scope>
    <source>
        <strain evidence="8">WSP0</strain>
        <tissue evidence="8">Leaf</tissue>
    </source>
</reference>
<dbReference type="AlphaFoldDB" id="A0AAV6JBS8"/>
<sequence length="220" mass="25237">MGMGNTWGWFLTLIKMDCNINNNNEHEWTFINDRQKGLIPTLNEMLPRAEHSFKSKWGGQDGEQYTVDLYQRSCTCRRWNLSGLPCPHSMAAMQERHQKPEVYIHACYTKATYMKAYQPLINPINGYKMWPKTGFTPVLPPSARKKVGRPRMKRIRGPEEYLNPLYPHKMLKVGQNSVFCRRCGQHGHNRRTCSVPLAEQKEGETAGGNAGRGRGAIDVQ</sequence>
<feature type="region of interest" description="Disordered" evidence="5">
    <location>
        <begin position="197"/>
        <end position="220"/>
    </location>
</feature>
<dbReference type="InterPro" id="IPR006564">
    <property type="entry name" value="Znf_PMZ"/>
</dbReference>
<proteinExistence type="predicted"/>
<evidence type="ECO:0000313" key="9">
    <source>
        <dbReference type="Proteomes" id="UP000823749"/>
    </source>
</evidence>
<comment type="caution">
    <text evidence="8">The sequence shown here is derived from an EMBL/GenBank/DDBJ whole genome shotgun (WGS) entry which is preliminary data.</text>
</comment>
<evidence type="ECO:0000256" key="3">
    <source>
        <dbReference type="ARBA" id="ARBA00022833"/>
    </source>
</evidence>
<accession>A0AAV6JBS8</accession>
<dbReference type="Proteomes" id="UP000823749">
    <property type="component" value="Chromosome 8"/>
</dbReference>
<dbReference type="EMBL" id="JACTNZ010000008">
    <property type="protein sequence ID" value="KAG5536640.1"/>
    <property type="molecule type" value="Genomic_DNA"/>
</dbReference>
<keyword evidence="1" id="KW-0479">Metal-binding</keyword>
<feature type="compositionally biased region" description="Gly residues" evidence="5">
    <location>
        <begin position="205"/>
        <end position="214"/>
    </location>
</feature>
<dbReference type="GO" id="GO:0008270">
    <property type="term" value="F:zinc ion binding"/>
    <property type="evidence" value="ECO:0007669"/>
    <property type="project" value="UniProtKB-KW"/>
</dbReference>
<evidence type="ECO:0000256" key="1">
    <source>
        <dbReference type="ARBA" id="ARBA00022723"/>
    </source>
</evidence>
<evidence type="ECO:0000259" key="6">
    <source>
        <dbReference type="PROSITE" id="PS50158"/>
    </source>
</evidence>
<organism evidence="8 9">
    <name type="scientific">Rhododendron griersonianum</name>
    <dbReference type="NCBI Taxonomy" id="479676"/>
    <lineage>
        <taxon>Eukaryota</taxon>
        <taxon>Viridiplantae</taxon>
        <taxon>Streptophyta</taxon>
        <taxon>Embryophyta</taxon>
        <taxon>Tracheophyta</taxon>
        <taxon>Spermatophyta</taxon>
        <taxon>Magnoliopsida</taxon>
        <taxon>eudicotyledons</taxon>
        <taxon>Gunneridae</taxon>
        <taxon>Pentapetalae</taxon>
        <taxon>asterids</taxon>
        <taxon>Ericales</taxon>
        <taxon>Ericaceae</taxon>
        <taxon>Ericoideae</taxon>
        <taxon>Rhodoreae</taxon>
        <taxon>Rhododendron</taxon>
    </lineage>
</organism>
<name>A0AAV6JBS8_9ERIC</name>
<evidence type="ECO:0000313" key="8">
    <source>
        <dbReference type="EMBL" id="KAG5536640.1"/>
    </source>
</evidence>
<evidence type="ECO:0000259" key="7">
    <source>
        <dbReference type="PROSITE" id="PS50966"/>
    </source>
</evidence>
<keyword evidence="2 4" id="KW-0863">Zinc-finger</keyword>
<protein>
    <recommendedName>
        <fullName evidence="10">SWIM-type domain-containing protein</fullName>
    </recommendedName>
</protein>
<dbReference type="GO" id="GO:0003676">
    <property type="term" value="F:nucleic acid binding"/>
    <property type="evidence" value="ECO:0007669"/>
    <property type="project" value="InterPro"/>
</dbReference>
<dbReference type="Pfam" id="PF04434">
    <property type="entry name" value="SWIM"/>
    <property type="match status" value="1"/>
</dbReference>
<evidence type="ECO:0000256" key="5">
    <source>
        <dbReference type="SAM" id="MobiDB-lite"/>
    </source>
</evidence>
<dbReference type="SMART" id="SM00575">
    <property type="entry name" value="ZnF_PMZ"/>
    <property type="match status" value="1"/>
</dbReference>
<dbReference type="InterPro" id="IPR007527">
    <property type="entry name" value="Znf_SWIM"/>
</dbReference>
<dbReference type="PANTHER" id="PTHR31973:SF187">
    <property type="entry name" value="MUTATOR TRANSPOSASE MUDRA PROTEIN"/>
    <property type="match status" value="1"/>
</dbReference>
<evidence type="ECO:0000256" key="4">
    <source>
        <dbReference type="PROSITE-ProRule" id="PRU00047"/>
    </source>
</evidence>
<dbReference type="PANTHER" id="PTHR31973">
    <property type="entry name" value="POLYPROTEIN, PUTATIVE-RELATED"/>
    <property type="match status" value="1"/>
</dbReference>